<dbReference type="RefSeq" id="WP_345136945.1">
    <property type="nucleotide sequence ID" value="NZ_BAABAT010000038.1"/>
</dbReference>
<sequence length="180" mass="20418">MAQINWPEALVGFGLGLVPLLARQIYIFVKYVRIPTRRKYLGDWWLYDKSTTGSGSVLERHIRVSYSILLDRLAVKTLDRDQTGASPMAEALQYTGTISGRQGMVRYLFLRDPGSHEKFICYLFDPFYDPIEQTFGLYIALDLQGIPAAGPMLISRKRLSADEATSRLAGDVLRLDQLIR</sequence>
<name>A0ABP8DN38_9ACTN</name>
<dbReference type="Proteomes" id="UP001500620">
    <property type="component" value="Unassembled WGS sequence"/>
</dbReference>
<keyword evidence="1" id="KW-0812">Transmembrane</keyword>
<gene>
    <name evidence="2" type="ORF">GCM10022255_087090</name>
</gene>
<keyword evidence="3" id="KW-1185">Reference proteome</keyword>
<feature type="transmembrane region" description="Helical" evidence="1">
    <location>
        <begin position="6"/>
        <end position="29"/>
    </location>
</feature>
<organism evidence="2 3">
    <name type="scientific">Dactylosporangium darangshiense</name>
    <dbReference type="NCBI Taxonomy" id="579108"/>
    <lineage>
        <taxon>Bacteria</taxon>
        <taxon>Bacillati</taxon>
        <taxon>Actinomycetota</taxon>
        <taxon>Actinomycetes</taxon>
        <taxon>Micromonosporales</taxon>
        <taxon>Micromonosporaceae</taxon>
        <taxon>Dactylosporangium</taxon>
    </lineage>
</organism>
<dbReference type="EMBL" id="BAABAT010000038">
    <property type="protein sequence ID" value="GAA4260023.1"/>
    <property type="molecule type" value="Genomic_DNA"/>
</dbReference>
<keyword evidence="1" id="KW-0472">Membrane</keyword>
<proteinExistence type="predicted"/>
<evidence type="ECO:0000313" key="2">
    <source>
        <dbReference type="EMBL" id="GAA4260023.1"/>
    </source>
</evidence>
<accession>A0ABP8DN38</accession>
<evidence type="ECO:0000313" key="3">
    <source>
        <dbReference type="Proteomes" id="UP001500620"/>
    </source>
</evidence>
<evidence type="ECO:0000256" key="1">
    <source>
        <dbReference type="SAM" id="Phobius"/>
    </source>
</evidence>
<keyword evidence="1" id="KW-1133">Transmembrane helix</keyword>
<comment type="caution">
    <text evidence="2">The sequence shown here is derived from an EMBL/GenBank/DDBJ whole genome shotgun (WGS) entry which is preliminary data.</text>
</comment>
<protein>
    <submittedName>
        <fullName evidence="2">Uncharacterized protein</fullName>
    </submittedName>
</protein>
<reference evidence="3" key="1">
    <citation type="journal article" date="2019" name="Int. J. Syst. Evol. Microbiol.">
        <title>The Global Catalogue of Microorganisms (GCM) 10K type strain sequencing project: providing services to taxonomists for standard genome sequencing and annotation.</title>
        <authorList>
            <consortium name="The Broad Institute Genomics Platform"/>
            <consortium name="The Broad Institute Genome Sequencing Center for Infectious Disease"/>
            <person name="Wu L."/>
            <person name="Ma J."/>
        </authorList>
    </citation>
    <scope>NUCLEOTIDE SEQUENCE [LARGE SCALE GENOMIC DNA]</scope>
    <source>
        <strain evidence="3">JCM 17441</strain>
    </source>
</reference>